<dbReference type="GO" id="GO:0016020">
    <property type="term" value="C:membrane"/>
    <property type="evidence" value="ECO:0007669"/>
    <property type="project" value="InterPro"/>
</dbReference>
<evidence type="ECO:0000313" key="1">
    <source>
        <dbReference type="EMBL" id="BAJ02804.1"/>
    </source>
</evidence>
<reference evidence="2" key="1">
    <citation type="journal article" date="2010" name="Mol. Biosyst.">
        <title>Complete genome sequence and comparative analysis of Shewanella violacea, a psychrophilic and piezophilic bacterium from deep sea floor sediments.</title>
        <authorList>
            <person name="Aono E."/>
            <person name="Baba T."/>
            <person name="Ara T."/>
            <person name="Nishi T."/>
            <person name="Nakamichi T."/>
            <person name="Inamoto E."/>
            <person name="Toyonaga H."/>
            <person name="Hasegawa M."/>
            <person name="Takai Y."/>
            <person name="Okumura Y."/>
            <person name="Baba M."/>
            <person name="Tomita M."/>
            <person name="Kato C."/>
            <person name="Oshima T."/>
            <person name="Nakasone K."/>
            <person name="Mori H."/>
        </authorList>
    </citation>
    <scope>NUCLEOTIDE SEQUENCE [LARGE SCALE GENOMIC DNA]</scope>
    <source>
        <strain evidence="2">JCM 10179 / CIP 106290 / LMG 19151 / DSS12</strain>
    </source>
</reference>
<dbReference type="KEGG" id="svo:SVI_2833"/>
<sequence>MPLIVSFIAFSILLNLLQNKLSDAQQFVDTSWSFDKKLYINHSDSFLNVDIKQTQWHGRVHFYPNDQFSAEINVTTNYADTGQDFEYNIKVNGLWNIVDGVLNLSTLNIIEMKPVDEHQYHEEYVGLQILKNLIRRQFNQNHTMHFYGEDTLVLTNISQTLTQLNKF</sequence>
<organism evidence="1 2">
    <name type="scientific">Shewanella violacea (strain JCM 10179 / CIP 106290 / LMG 19151 / DSS12)</name>
    <dbReference type="NCBI Taxonomy" id="637905"/>
    <lineage>
        <taxon>Bacteria</taxon>
        <taxon>Pseudomonadati</taxon>
        <taxon>Pseudomonadota</taxon>
        <taxon>Gammaproteobacteria</taxon>
        <taxon>Alteromonadales</taxon>
        <taxon>Shewanellaceae</taxon>
        <taxon>Shewanella</taxon>
    </lineage>
</organism>
<accession>D4ZMA5</accession>
<proteinExistence type="predicted"/>
<dbReference type="HOGENOM" id="CLU_1593421_0_0_6"/>
<evidence type="ECO:0000313" key="2">
    <source>
        <dbReference type="Proteomes" id="UP000002350"/>
    </source>
</evidence>
<dbReference type="Pfam" id="PF17323">
    <property type="entry name" value="ToxS"/>
    <property type="match status" value="1"/>
</dbReference>
<dbReference type="InterPro" id="IPR035288">
    <property type="entry name" value="ToxS"/>
</dbReference>
<dbReference type="EMBL" id="AP011177">
    <property type="protein sequence ID" value="BAJ02804.1"/>
    <property type="molecule type" value="Genomic_DNA"/>
</dbReference>
<name>D4ZMA5_SHEVD</name>
<keyword evidence="2" id="KW-1185">Reference proteome</keyword>
<gene>
    <name evidence="1" type="ordered locus">SVI_2833</name>
</gene>
<dbReference type="AlphaFoldDB" id="D4ZMA5"/>
<protein>
    <submittedName>
        <fullName evidence="1">Uncharacterized protein</fullName>
    </submittedName>
</protein>
<dbReference type="Proteomes" id="UP000002350">
    <property type="component" value="Chromosome"/>
</dbReference>